<reference evidence="1" key="1">
    <citation type="submission" date="2018-01" db="EMBL/GenBank/DDBJ databases">
        <authorList>
            <person name="Krukenberg V."/>
        </authorList>
    </citation>
    <scope>NUCLEOTIDE SEQUENCE</scope>
    <source>
        <strain evidence="1">E20ANME2</strain>
    </source>
</reference>
<comment type="caution">
    <text evidence="1">The sequence shown here is derived from an EMBL/GenBank/DDBJ whole genome shotgun (WGS) entry which is preliminary data.</text>
</comment>
<gene>
    <name evidence="1" type="ORF">C4B59_13935</name>
</gene>
<sequence length="928" mass="103388">MKGDFTRSTFDHEKHYSSVRMQQGRVQLDSDWNEQIDIQRHLLKQRTEDVVGQCGAPIHDAGFALTVDEDGTLMIGRGHYHVEGILCENERECEFTEQDDSPDMELPTEPADYLFYLDVWQRHITAVDDDGIREVALGGPDTATRTKTVWQVKQLELDEALNENPCIQEFGAWNNLTSARNARLKADAPPEEPSEDPCIVPPGAGYRGLANHLYRVEIHKSGKTGDATFKWSRENGSIVRAIEKIDTITDTITIVNPGQDVLHAFAPYQWVEITDDLHELTEHPGTLVRLNEVSDGVTLTFDPATAIGDAINNTNFPEEHNPRVRRWDQSVSGEVETDTEWIALEHGLKVCFESGNEYQSGDYWLIPARAAEGTVEWPKDSSDEPLALPRFGIIHHHCPLAIFHYDDGAAGVWKRIKDCRNIFPPMTEMVTLSYVSGDGQEAMPGNELPAPLEVRVSIGECSIEGARVRFAITGGGGSLQHEVVMTDSGGLASCSWKLDEENQSQQAEATLLDVVLLDRDGNPVLDGDEEVHPSIRFNANQSLASHVAYDPEECTYLQESGAETVQAAIDELCNRKEEEPSIHIDKVLKAEVNEMLGNYAEIAVAELVEGLRIICDEKVDGDTVSGKPTCYVTLYMPFPFNSADREMWGDQVLGFQPLIMAADVSSDDEGVNWNLTDAISVWLQERLFKRLKDLKYGDRVLASLTLKGNFIWADKDPSLYLDGEAFGVEDGHTDSNLDLPSGNGRRGGDFEMWFWLRGETGTVGYIEYNVSKEKDLIVVNGLCEDGTKNWETQNGISGGRYYAKVGTRVAVNGNPKILSELILEQTADDRQTLATDETWDLGGGYSLVARQINLDDNKVWLELQRNGNELDNAAVESGRVYTRVAEHIAGETDVPMFVTYVDAIFRGTESNIVQLCYTWLISDDVETI</sequence>
<dbReference type="EMBL" id="PQXF01000042">
    <property type="protein sequence ID" value="PXF58096.1"/>
    <property type="molecule type" value="Genomic_DNA"/>
</dbReference>
<evidence type="ECO:0000313" key="1">
    <source>
        <dbReference type="EMBL" id="PXF58096.1"/>
    </source>
</evidence>
<proteinExistence type="predicted"/>
<accession>A0AC61KZN1</accession>
<organism evidence="1 2">
    <name type="scientific">Candidatus Methanogaster sp</name>
    <dbReference type="NCBI Taxonomy" id="3386292"/>
    <lineage>
        <taxon>Archaea</taxon>
        <taxon>Methanobacteriati</taxon>
        <taxon>Methanobacteriota</taxon>
        <taxon>Stenosarchaea group</taxon>
        <taxon>Methanomicrobia</taxon>
        <taxon>Methanosarcinales</taxon>
        <taxon>ANME-2 cluster</taxon>
        <taxon>Candidatus Methanogasteraceae</taxon>
        <taxon>Candidatus Methanogaster</taxon>
    </lineage>
</organism>
<protein>
    <submittedName>
        <fullName evidence="1">Uncharacterized protein</fullName>
    </submittedName>
</protein>
<name>A0AC61KZN1_9EURY</name>
<evidence type="ECO:0000313" key="2">
    <source>
        <dbReference type="Proteomes" id="UP000248329"/>
    </source>
</evidence>
<dbReference type="Proteomes" id="UP000248329">
    <property type="component" value="Unassembled WGS sequence"/>
</dbReference>